<dbReference type="Proteomes" id="UP000815260">
    <property type="component" value="Chromosome 1D"/>
</dbReference>
<dbReference type="EMBL" id="CM022213">
    <property type="protein sequence ID" value="KAF6994376.1"/>
    <property type="molecule type" value="Genomic_DNA"/>
</dbReference>
<feature type="non-terminal residue" evidence="2">
    <location>
        <position position="54"/>
    </location>
</feature>
<dbReference type="AlphaFoldDB" id="A0A9R1DMA6"/>
<feature type="non-terminal residue" evidence="2">
    <location>
        <position position="1"/>
    </location>
</feature>
<gene>
    <name evidence="2" type="ORF">CFC21_011098</name>
</gene>
<sequence>RQVHGRLHRLRAEPERELQHQGRRQVGDPKLNRQGWHCPHRRHVQCRQRRHGGH</sequence>
<feature type="region of interest" description="Disordered" evidence="1">
    <location>
        <begin position="1"/>
        <end position="36"/>
    </location>
</feature>
<proteinExistence type="predicted"/>
<evidence type="ECO:0000313" key="2">
    <source>
        <dbReference type="EMBL" id="KAF6994376.1"/>
    </source>
</evidence>
<reference evidence="2" key="2">
    <citation type="submission" date="2020-03" db="EMBL/GenBank/DDBJ databases">
        <title>The second near-complete assembly of the hexaploid bread wheat (Triticum aestivum) genome.</title>
        <authorList>
            <person name="Zimin A.V."/>
            <person name="Puiu D."/>
            <person name="Shumante A."/>
            <person name="Alonge M."/>
            <person name="Salzberg S.L."/>
        </authorList>
    </citation>
    <scope>NUCLEOTIDE SEQUENCE</scope>
    <source>
        <tissue evidence="2">Leaf</tissue>
    </source>
</reference>
<feature type="compositionally biased region" description="Basic and acidic residues" evidence="1">
    <location>
        <begin position="10"/>
        <end position="31"/>
    </location>
</feature>
<organism evidence="2">
    <name type="scientific">Triticum aestivum</name>
    <name type="common">Wheat</name>
    <dbReference type="NCBI Taxonomy" id="4565"/>
    <lineage>
        <taxon>Eukaryota</taxon>
        <taxon>Viridiplantae</taxon>
        <taxon>Streptophyta</taxon>
        <taxon>Embryophyta</taxon>
        <taxon>Tracheophyta</taxon>
        <taxon>Spermatophyta</taxon>
        <taxon>Magnoliopsida</taxon>
        <taxon>Liliopsida</taxon>
        <taxon>Poales</taxon>
        <taxon>Poaceae</taxon>
        <taxon>BOP clade</taxon>
        <taxon>Pooideae</taxon>
        <taxon>Triticodae</taxon>
        <taxon>Triticeae</taxon>
        <taxon>Triticinae</taxon>
        <taxon>Triticum</taxon>
    </lineage>
</organism>
<name>A0A9R1DMA6_WHEAT</name>
<reference evidence="2" key="1">
    <citation type="journal article" date="2017" name="Gigascience">
        <title>The first near-complete assembly of the hexaploid bread wheat genome, Triticum aestivum.</title>
        <authorList>
            <person name="Zimin A.V."/>
            <person name="Puiu D."/>
            <person name="Hall R."/>
            <person name="Kingan S."/>
            <person name="Clavijo B.J."/>
            <person name="Salzberg S.L."/>
        </authorList>
    </citation>
    <scope>NUCLEOTIDE SEQUENCE</scope>
    <source>
        <tissue evidence="2">Leaf</tissue>
    </source>
</reference>
<accession>A0A9R1DMA6</accession>
<comment type="caution">
    <text evidence="2">The sequence shown here is derived from an EMBL/GenBank/DDBJ whole genome shotgun (WGS) entry which is preliminary data.</text>
</comment>
<evidence type="ECO:0000256" key="1">
    <source>
        <dbReference type="SAM" id="MobiDB-lite"/>
    </source>
</evidence>
<protein>
    <submittedName>
        <fullName evidence="2">Uncharacterized protein</fullName>
    </submittedName>
</protein>